<feature type="compositionally biased region" description="Polar residues" evidence="1">
    <location>
        <begin position="59"/>
        <end position="69"/>
    </location>
</feature>
<evidence type="ECO:0000256" key="1">
    <source>
        <dbReference type="SAM" id="MobiDB-lite"/>
    </source>
</evidence>
<comment type="caution">
    <text evidence="2">The sequence shown here is derived from an EMBL/GenBank/DDBJ whole genome shotgun (WGS) entry which is preliminary data.</text>
</comment>
<keyword evidence="3" id="KW-1185">Reference proteome</keyword>
<reference evidence="2 3" key="1">
    <citation type="journal article" date="2021" name="BMC Genomics">
        <title>Datura genome reveals duplications of psychoactive alkaloid biosynthetic genes and high mutation rate following tissue culture.</title>
        <authorList>
            <person name="Rajewski A."/>
            <person name="Carter-House D."/>
            <person name="Stajich J."/>
            <person name="Litt A."/>
        </authorList>
    </citation>
    <scope>NUCLEOTIDE SEQUENCE [LARGE SCALE GENOMIC DNA]</scope>
    <source>
        <strain evidence="2">AR-01</strain>
    </source>
</reference>
<feature type="non-terminal residue" evidence="2">
    <location>
        <position position="1"/>
    </location>
</feature>
<evidence type="ECO:0000313" key="2">
    <source>
        <dbReference type="EMBL" id="MCE3214880.1"/>
    </source>
</evidence>
<feature type="compositionally biased region" description="Basic and acidic residues" evidence="1">
    <location>
        <begin position="38"/>
        <end position="48"/>
    </location>
</feature>
<organism evidence="2 3">
    <name type="scientific">Datura stramonium</name>
    <name type="common">Jimsonweed</name>
    <name type="synonym">Common thornapple</name>
    <dbReference type="NCBI Taxonomy" id="4076"/>
    <lineage>
        <taxon>Eukaryota</taxon>
        <taxon>Viridiplantae</taxon>
        <taxon>Streptophyta</taxon>
        <taxon>Embryophyta</taxon>
        <taxon>Tracheophyta</taxon>
        <taxon>Spermatophyta</taxon>
        <taxon>Magnoliopsida</taxon>
        <taxon>eudicotyledons</taxon>
        <taxon>Gunneridae</taxon>
        <taxon>Pentapetalae</taxon>
        <taxon>asterids</taxon>
        <taxon>lamiids</taxon>
        <taxon>Solanales</taxon>
        <taxon>Solanaceae</taxon>
        <taxon>Solanoideae</taxon>
        <taxon>Datureae</taxon>
        <taxon>Datura</taxon>
    </lineage>
</organism>
<dbReference type="Proteomes" id="UP000823775">
    <property type="component" value="Unassembled WGS sequence"/>
</dbReference>
<sequence length="69" mass="7952">IILSSFLKKHIVNESCISDPTHFLRKDDKNNLVIVDEESMKKRDDGKGPKATIRRRGSSKNNVDMQKIR</sequence>
<feature type="region of interest" description="Disordered" evidence="1">
    <location>
        <begin position="37"/>
        <end position="69"/>
    </location>
</feature>
<name>A0ABS8WS29_DATST</name>
<proteinExistence type="predicted"/>
<dbReference type="EMBL" id="JACEIK010010023">
    <property type="protein sequence ID" value="MCE3214880.1"/>
    <property type="molecule type" value="Genomic_DNA"/>
</dbReference>
<accession>A0ABS8WS29</accession>
<evidence type="ECO:0000313" key="3">
    <source>
        <dbReference type="Proteomes" id="UP000823775"/>
    </source>
</evidence>
<gene>
    <name evidence="2" type="ORF">HAX54_000201</name>
</gene>
<protein>
    <submittedName>
        <fullName evidence="2">Uncharacterized protein</fullName>
    </submittedName>
</protein>